<dbReference type="EMBL" id="WBUI01000001">
    <property type="protein sequence ID" value="KAB2935166.1"/>
    <property type="molecule type" value="Genomic_DNA"/>
</dbReference>
<dbReference type="Proteomes" id="UP000460298">
    <property type="component" value="Unassembled WGS sequence"/>
</dbReference>
<dbReference type="AlphaFoldDB" id="A0A833M3L8"/>
<keyword evidence="1" id="KW-1133">Transmembrane helix</keyword>
<feature type="transmembrane region" description="Helical" evidence="1">
    <location>
        <begin position="49"/>
        <end position="73"/>
    </location>
</feature>
<organism evidence="2 3">
    <name type="scientific">Leptonema illini</name>
    <dbReference type="NCBI Taxonomy" id="183"/>
    <lineage>
        <taxon>Bacteria</taxon>
        <taxon>Pseudomonadati</taxon>
        <taxon>Spirochaetota</taxon>
        <taxon>Spirochaetia</taxon>
        <taxon>Leptospirales</taxon>
        <taxon>Leptospiraceae</taxon>
        <taxon>Leptonema</taxon>
    </lineage>
</organism>
<feature type="transmembrane region" description="Helical" evidence="1">
    <location>
        <begin position="124"/>
        <end position="144"/>
    </location>
</feature>
<keyword evidence="1" id="KW-0812">Transmembrane</keyword>
<proteinExistence type="predicted"/>
<feature type="transmembrane region" description="Helical" evidence="1">
    <location>
        <begin position="85"/>
        <end position="104"/>
    </location>
</feature>
<reference evidence="2 3" key="1">
    <citation type="submission" date="2019-10" db="EMBL/GenBank/DDBJ databases">
        <title>Extracellular Electron Transfer in a Candidatus Methanoperedens spp. Enrichment Culture.</title>
        <authorList>
            <person name="Berger S."/>
            <person name="Rangel Shaw D."/>
            <person name="Berben T."/>
            <person name="In 'T Zandt M."/>
            <person name="Frank J."/>
            <person name="Reimann J."/>
            <person name="Jetten M.S.M."/>
            <person name="Welte C.U."/>
        </authorList>
    </citation>
    <scope>NUCLEOTIDE SEQUENCE [LARGE SCALE GENOMIC DNA]</scope>
    <source>
        <strain evidence="2">SB12</strain>
    </source>
</reference>
<evidence type="ECO:0000313" key="3">
    <source>
        <dbReference type="Proteomes" id="UP000460298"/>
    </source>
</evidence>
<evidence type="ECO:0000256" key="1">
    <source>
        <dbReference type="SAM" id="Phobius"/>
    </source>
</evidence>
<gene>
    <name evidence="2" type="ORF">F9K24_00120</name>
</gene>
<keyword evidence="1" id="KW-0472">Membrane</keyword>
<feature type="transmembrane region" description="Helical" evidence="1">
    <location>
        <begin position="156"/>
        <end position="175"/>
    </location>
</feature>
<protein>
    <submittedName>
        <fullName evidence="2">Uncharacterized protein</fullName>
    </submittedName>
</protein>
<sequence>MRKYFAVIFALAALGALLSLLLFVSSPISGGPLAERMLMELGIRPFERALILVGSLFALFFSTSIMFFTWIAMLCHDSNISRIQIFMICFLPVVNTYTAPAMIHSHWPTYPGPALNTLLWSSRLSAMVGYWGSIIANTIEGYFYPLGSAGRTVNSILGLLVILFFFVQPVLVWLSSKQTPKEEVD</sequence>
<accession>A0A833M3L8</accession>
<name>A0A833M3L8_9LEPT</name>
<evidence type="ECO:0000313" key="2">
    <source>
        <dbReference type="EMBL" id="KAB2935166.1"/>
    </source>
</evidence>
<comment type="caution">
    <text evidence="2">The sequence shown here is derived from an EMBL/GenBank/DDBJ whole genome shotgun (WGS) entry which is preliminary data.</text>
</comment>